<dbReference type="Gene3D" id="2.170.150.80">
    <property type="entry name" value="NAC domain"/>
    <property type="match status" value="1"/>
</dbReference>
<dbReference type="InterPro" id="IPR003441">
    <property type="entry name" value="NAC-dom"/>
</dbReference>
<dbReference type="Proteomes" id="UP000827721">
    <property type="component" value="Unassembled WGS sequence"/>
</dbReference>
<evidence type="ECO:0000313" key="9">
    <source>
        <dbReference type="Proteomes" id="UP000827721"/>
    </source>
</evidence>
<dbReference type="Pfam" id="PF14392">
    <property type="entry name" value="zf-CCHC_4"/>
    <property type="match status" value="1"/>
</dbReference>
<keyword evidence="4" id="KW-0804">Transcription</keyword>
<proteinExistence type="predicted"/>
<dbReference type="InterPro" id="IPR036093">
    <property type="entry name" value="NAC_dom_sf"/>
</dbReference>
<evidence type="ECO:0000256" key="3">
    <source>
        <dbReference type="ARBA" id="ARBA00023125"/>
    </source>
</evidence>
<evidence type="ECO:0000256" key="6">
    <source>
        <dbReference type="SAM" id="MobiDB-lite"/>
    </source>
</evidence>
<evidence type="ECO:0000256" key="1">
    <source>
        <dbReference type="ARBA" id="ARBA00004123"/>
    </source>
</evidence>
<organism evidence="8 9">
    <name type="scientific">Xanthoceras sorbifolium</name>
    <dbReference type="NCBI Taxonomy" id="99658"/>
    <lineage>
        <taxon>Eukaryota</taxon>
        <taxon>Viridiplantae</taxon>
        <taxon>Streptophyta</taxon>
        <taxon>Embryophyta</taxon>
        <taxon>Tracheophyta</taxon>
        <taxon>Spermatophyta</taxon>
        <taxon>Magnoliopsida</taxon>
        <taxon>eudicotyledons</taxon>
        <taxon>Gunneridae</taxon>
        <taxon>Pentapetalae</taxon>
        <taxon>rosids</taxon>
        <taxon>malvids</taxon>
        <taxon>Sapindales</taxon>
        <taxon>Sapindaceae</taxon>
        <taxon>Xanthoceroideae</taxon>
        <taxon>Xanthoceras</taxon>
    </lineage>
</organism>
<dbReference type="EMBL" id="JAFEMO010000005">
    <property type="protein sequence ID" value="KAH7570853.1"/>
    <property type="molecule type" value="Genomic_DNA"/>
</dbReference>
<keyword evidence="9" id="KW-1185">Reference proteome</keyword>
<comment type="subcellular location">
    <subcellularLocation>
        <location evidence="1">Nucleus</location>
    </subcellularLocation>
</comment>
<gene>
    <name evidence="8" type="ORF">JRO89_XS05G0207900</name>
</gene>
<dbReference type="PANTHER" id="PTHR31989">
    <property type="entry name" value="NAC DOMAIN-CONTAINING PROTEIN 82-RELATED"/>
    <property type="match status" value="1"/>
</dbReference>
<evidence type="ECO:0000259" key="7">
    <source>
        <dbReference type="PROSITE" id="PS51005"/>
    </source>
</evidence>
<evidence type="ECO:0000313" key="8">
    <source>
        <dbReference type="EMBL" id="KAH7570853.1"/>
    </source>
</evidence>
<comment type="caution">
    <text evidence="8">The sequence shown here is derived from an EMBL/GenBank/DDBJ whole genome shotgun (WGS) entry which is preliminary data.</text>
</comment>
<accession>A0ABQ8I2K4</accession>
<evidence type="ECO:0000256" key="5">
    <source>
        <dbReference type="ARBA" id="ARBA00023242"/>
    </source>
</evidence>
<dbReference type="Pfam" id="PF02365">
    <property type="entry name" value="NAM"/>
    <property type="match status" value="1"/>
</dbReference>
<keyword evidence="3" id="KW-0238">DNA-binding</keyword>
<evidence type="ECO:0000256" key="4">
    <source>
        <dbReference type="ARBA" id="ARBA00023163"/>
    </source>
</evidence>
<keyword evidence="5" id="KW-0539">Nucleus</keyword>
<dbReference type="InterPro" id="IPR025836">
    <property type="entry name" value="Zn_knuckle_CX2CX4HX4C"/>
</dbReference>
<sequence length="691" mass="76700">MINIFKPLKRCICIDLSSSGLETVLLLRYERLPSHCFSCGLINHTFRECPYLPLHSSACYQDFKFGSWLRASSPEKKNLSRQQSEIPHVNEDAALNHRLLSRFRTLVPHVNEDATLNHRLPSRISSLVLGLKLQVPKKKNFSRQRKEIPHVNEDAALNHRLLSGPGLETLLLLHYERLPSHYGLIEIISGTSSTCPLGVLGPNLVDHGGTSEIALGSKLDPSTGEASSLPGIHFKIPICTSDDPSISSADGLIEVMSGTSSTCPLGVLGPNLVDHGGTSEIALGSKLDPSTGEVSSLPGVHFKIPICTSDDPSISSAVASMDFSIVAGYRFLPKDEELISCYLFNRIFAQTEPSNDLEKFLFKECDLYGSQEPWDIWDLYGGNHLEEGQVLYFFTHLKKFSVNGSRFCRRIGSGTWAGEDSGKKIRAGNVVGLKKRFRYENQDSQHDGDWIMHEFAIDSTFLRQHQKPDNIVLCRMKKNLFGQKKSCAEKKRKLKQLNPCNSDRCLPSKRSRVAPVPISVLRIQQSEAKLIDAKLMFDPQEIFTMPGTEQSAAVIPVDVQQSEAKFVDTKLMFDPQEIFMPGTTIIPDLTDSSTSKSGEIENMVEQFWQEIFMLGTEESTAIFPLLTDSSTSESEETENPVGAQENTTTTQAEGDNNLVDEGETTGDGSWLDMFNAIPLPSDFPSYDVADF</sequence>
<reference evidence="8 9" key="1">
    <citation type="submission" date="2021-02" db="EMBL/GenBank/DDBJ databases">
        <title>Plant Genome Project.</title>
        <authorList>
            <person name="Zhang R.-G."/>
        </authorList>
    </citation>
    <scope>NUCLEOTIDE SEQUENCE [LARGE SCALE GENOMIC DNA]</scope>
    <source>
        <tissue evidence="8">Leaves</tissue>
    </source>
</reference>
<evidence type="ECO:0000256" key="2">
    <source>
        <dbReference type="ARBA" id="ARBA00023015"/>
    </source>
</evidence>
<feature type="domain" description="NAC" evidence="7">
    <location>
        <begin position="325"/>
        <end position="479"/>
    </location>
</feature>
<name>A0ABQ8I2K4_9ROSI</name>
<dbReference type="SUPFAM" id="SSF101941">
    <property type="entry name" value="NAC domain"/>
    <property type="match status" value="1"/>
</dbReference>
<keyword evidence="2" id="KW-0805">Transcription regulation</keyword>
<dbReference type="PROSITE" id="PS51005">
    <property type="entry name" value="NAC"/>
    <property type="match status" value="1"/>
</dbReference>
<feature type="region of interest" description="Disordered" evidence="6">
    <location>
        <begin position="628"/>
        <end position="669"/>
    </location>
</feature>
<protein>
    <recommendedName>
        <fullName evidence="7">NAC domain-containing protein</fullName>
    </recommendedName>
</protein>
<feature type="compositionally biased region" description="Polar residues" evidence="6">
    <location>
        <begin position="644"/>
        <end position="654"/>
    </location>
</feature>